<dbReference type="HOGENOM" id="CLU_023505_0_0_6"/>
<evidence type="ECO:0000313" key="2">
    <source>
        <dbReference type="EMBL" id="EQX25394.1"/>
    </source>
</evidence>
<accession>A0A0E2L0J6</accession>
<dbReference type="Proteomes" id="UP000016035">
    <property type="component" value="Unassembled WGS sequence"/>
</dbReference>
<dbReference type="Pfam" id="PF10592">
    <property type="entry name" value="AIPR"/>
    <property type="match status" value="1"/>
</dbReference>
<dbReference type="InterPro" id="IPR018891">
    <property type="entry name" value="AIPR_C"/>
</dbReference>
<evidence type="ECO:0000313" key="3">
    <source>
        <dbReference type="Proteomes" id="UP000016035"/>
    </source>
</evidence>
<dbReference type="PATRIC" id="fig|1281200.3.peg.2789"/>
<proteinExistence type="predicted"/>
<feature type="domain" description="Abortive phage infection protein C-terminal" evidence="1">
    <location>
        <begin position="229"/>
        <end position="490"/>
    </location>
</feature>
<organism evidence="2 3">
    <name type="scientific">Escherichia coli (strain UMEA 3162-1)</name>
    <dbReference type="NCBI Taxonomy" id="1281200"/>
    <lineage>
        <taxon>Bacteria</taxon>
        <taxon>Pseudomonadati</taxon>
        <taxon>Pseudomonadota</taxon>
        <taxon>Gammaproteobacteria</taxon>
        <taxon>Enterobacterales</taxon>
        <taxon>Enterobacteriaceae</taxon>
        <taxon>Escherichia</taxon>
    </lineage>
</organism>
<evidence type="ECO:0000259" key="1">
    <source>
        <dbReference type="Pfam" id="PF10592"/>
    </source>
</evidence>
<gene>
    <name evidence="2" type="ORF">G925_02694</name>
</gene>
<name>A0A0E2L0J6_ECOU3</name>
<reference evidence="3" key="1">
    <citation type="submission" date="2013-07" db="EMBL/GenBank/DDBJ databases">
        <title>The genome sequence of Escherichia coli UMEA 3162-1.</title>
        <authorList>
            <consortium name="The Broad Institute Genome Sequencing Platform"/>
            <consortium name="The Broad Institute Genome Sequencing Center for Infectious Disease"/>
            <person name="Feldgarden M."/>
            <person name="Frimodt-Moller N."/>
            <person name="Leihof R.F."/>
            <person name="Rasmussen L."/>
            <person name="Young S.K."/>
            <person name="Zeng Q."/>
            <person name="Gargeya S."/>
            <person name="Abouelleil A."/>
            <person name="Alvarado L."/>
            <person name="Berlin A.M."/>
            <person name="Chapman S.B."/>
            <person name="Gainer-Dewar J."/>
            <person name="Goldberg J."/>
            <person name="Gnerre S."/>
            <person name="Griggs A."/>
            <person name="Gujja S."/>
            <person name="Hansen M."/>
            <person name="Howarth C."/>
            <person name="Imamovic A."/>
            <person name="Larimer J."/>
            <person name="McCowan C."/>
            <person name="Murphy C."/>
            <person name="Pearson M."/>
            <person name="Poon T."/>
            <person name="Priest M."/>
            <person name="Roberts A."/>
            <person name="Saif S."/>
            <person name="Shea T."/>
            <person name="Sykes S."/>
            <person name="Wortman J."/>
            <person name="Nusbaum C."/>
            <person name="Birren B."/>
        </authorList>
    </citation>
    <scope>NUCLEOTIDE SEQUENCE [LARGE SCALE GENOMIC DNA]</scope>
    <source>
        <strain evidence="3">UMEA 3162-1</strain>
    </source>
</reference>
<dbReference type="EMBL" id="AWBU01000022">
    <property type="protein sequence ID" value="EQX25394.1"/>
    <property type="molecule type" value="Genomic_DNA"/>
</dbReference>
<dbReference type="RefSeq" id="WP_000400690.1">
    <property type="nucleotide sequence ID" value="NZ_KE701777.1"/>
</dbReference>
<sequence length="566" mass="63431">MEHLRQLQNKTSLLEKYGTSNAHLLWSLGLYLDESDFDKLASDGLTDGGNDKKIDFITVINSTLFIAQGYYCNQQALKIVAPANKASDLNTALAWIMAGSGESPNAKLRAKISEVRKLIDDNEIEAVELLYIHNCAESEQVKTELETCRDYLAGRFADKEIEVTYRELGVNSLEKLYIALSQQIVVTDNIKFNGELINSVQGDGWTSHVGFANGTWLNYLYKNYGAELFSANYRGFMGLNKRRKINSSIKNTAETSPKDFFVFNNGVSILTTKFNKEKGLLEGVSIINGAQTTGSIGSVQDIQKLDGLKVLCKVIECNDADKVKKIVQYNNTQNHITTWDHYSNSTEQKQVAEEFSTLGYTYSLKRGFENTGSLFGIESVAQPLIALHGDYVSANRGKNYVFDTKSAYDNAFHDSKAQHILCAYTISKAIEKVKSQIRAKENKIKVDEDNLLFLQNLKSRFFLISVIGEILEELTDKPLNKKKIKYKYDTALSKNNSLDDLIDLWTPVITAILPHVIRVSGQDLTTYLSVTDNPLSIVSKEVKNILTSLKAFQPIEPLITLSNHLE</sequence>
<comment type="caution">
    <text evidence="2">The sequence shown here is derived from an EMBL/GenBank/DDBJ whole genome shotgun (WGS) entry which is preliminary data.</text>
</comment>
<protein>
    <recommendedName>
        <fullName evidence="1">Abortive phage infection protein C-terminal domain-containing protein</fullName>
    </recommendedName>
</protein>
<dbReference type="AlphaFoldDB" id="A0A0E2L0J6"/>